<dbReference type="Proteomes" id="UP001217500">
    <property type="component" value="Chromosome"/>
</dbReference>
<dbReference type="InterPro" id="IPR003791">
    <property type="entry name" value="UPF0178"/>
</dbReference>
<gene>
    <name evidence="3" type="ORF">PH603_10040</name>
</gene>
<dbReference type="KEGG" id="gso:PH603_10040"/>
<dbReference type="Pfam" id="PF02639">
    <property type="entry name" value="DUF188"/>
    <property type="match status" value="1"/>
</dbReference>
<dbReference type="PANTHER" id="PTHR35146:SF1">
    <property type="entry name" value="UPF0178 PROTEIN YAII"/>
    <property type="match status" value="1"/>
</dbReference>
<name>A0AAE9XTA0_9PROT</name>
<protein>
    <recommendedName>
        <fullName evidence="2">UPF0178 protein PH603_10040</fullName>
    </recommendedName>
</protein>
<evidence type="ECO:0000256" key="2">
    <source>
        <dbReference type="HAMAP-Rule" id="MF_00489"/>
    </source>
</evidence>
<dbReference type="NCBIfam" id="NF001095">
    <property type="entry name" value="PRK00124.1"/>
    <property type="match status" value="1"/>
</dbReference>
<proteinExistence type="inferred from homology"/>
<accession>A0AAE9XTA0</accession>
<dbReference type="EMBL" id="CP116805">
    <property type="protein sequence ID" value="WCL52878.1"/>
    <property type="molecule type" value="Genomic_DNA"/>
</dbReference>
<organism evidence="3 4">
    <name type="scientific">Gimibacter soli</name>
    <dbReference type="NCBI Taxonomy" id="3024400"/>
    <lineage>
        <taxon>Bacteria</taxon>
        <taxon>Pseudomonadati</taxon>
        <taxon>Pseudomonadota</taxon>
        <taxon>Alphaproteobacteria</taxon>
        <taxon>Kordiimonadales</taxon>
        <taxon>Temperatibacteraceae</taxon>
        <taxon>Gimibacter</taxon>
    </lineage>
</organism>
<reference evidence="3" key="1">
    <citation type="submission" date="2023-01" db="EMBL/GenBank/DDBJ databases">
        <title>The genome sequence of Kordiimonadaceae bacterium 6D33.</title>
        <authorList>
            <person name="Liu Y."/>
        </authorList>
    </citation>
    <scope>NUCLEOTIDE SEQUENCE</scope>
    <source>
        <strain evidence="3">6D33</strain>
    </source>
</reference>
<dbReference type="AlphaFoldDB" id="A0AAE9XTA0"/>
<dbReference type="PANTHER" id="PTHR35146">
    <property type="entry name" value="UPF0178 PROTEIN YAII"/>
    <property type="match status" value="1"/>
</dbReference>
<comment type="similarity">
    <text evidence="1 2">Belongs to the UPF0178 family.</text>
</comment>
<keyword evidence="4" id="KW-1185">Reference proteome</keyword>
<dbReference type="HAMAP" id="MF_00489">
    <property type="entry name" value="UPF0178"/>
    <property type="match status" value="1"/>
</dbReference>
<dbReference type="RefSeq" id="WP_289502345.1">
    <property type="nucleotide sequence ID" value="NZ_CP116805.1"/>
</dbReference>
<sequence>MNDVSENPPPALPDPATVHLIVDADACPVKSEILVIGARHGMAVFLVSNQWLRLDVGANVHKIVVGDGFDEADNWIADRTSTASIVVTADILLAERVLKAGGAAIGPDGRPFTAQNIASAVAMRELNSQLRAMGEISGMNKPFSNRQRSDFKVGLETLIQLRKRLVSANLQPRS</sequence>
<evidence type="ECO:0000313" key="4">
    <source>
        <dbReference type="Proteomes" id="UP001217500"/>
    </source>
</evidence>
<evidence type="ECO:0000256" key="1">
    <source>
        <dbReference type="ARBA" id="ARBA00008522"/>
    </source>
</evidence>
<evidence type="ECO:0000313" key="3">
    <source>
        <dbReference type="EMBL" id="WCL52878.1"/>
    </source>
</evidence>